<dbReference type="PRINTS" id="PR00454">
    <property type="entry name" value="ETSDOMAIN"/>
</dbReference>
<keyword evidence="7" id="KW-1185">Reference proteome</keyword>
<keyword evidence="3" id="KW-0539">Nucleus</keyword>
<reference evidence="8" key="1">
    <citation type="submission" date="2025-08" db="UniProtKB">
        <authorList>
            <consortium name="RefSeq"/>
        </authorList>
    </citation>
    <scope>IDENTIFICATION</scope>
    <source>
        <tissue evidence="8">Whole body pupa</tissue>
    </source>
</reference>
<dbReference type="SMART" id="SM00413">
    <property type="entry name" value="ETS"/>
    <property type="match status" value="1"/>
</dbReference>
<dbReference type="InterPro" id="IPR013761">
    <property type="entry name" value="SAM/pointed_sf"/>
</dbReference>
<feature type="region of interest" description="Disordered" evidence="4">
    <location>
        <begin position="476"/>
        <end position="504"/>
    </location>
</feature>
<accession>A0A8U0WGD5</accession>
<evidence type="ECO:0000313" key="8">
    <source>
        <dbReference type="RefSeq" id="XP_037884787.1"/>
    </source>
</evidence>
<dbReference type="AlphaFoldDB" id="A0A8U0WGD5"/>
<feature type="compositionally biased region" description="Polar residues" evidence="4">
    <location>
        <begin position="481"/>
        <end position="504"/>
    </location>
</feature>
<gene>
    <name evidence="8" type="primary">LOC119634609</name>
</gene>
<dbReference type="InterPro" id="IPR046328">
    <property type="entry name" value="ETS_fam"/>
</dbReference>
<dbReference type="FunFam" id="1.10.150.50:FF:000014">
    <property type="entry name" value="Protein c-ets-1 isoform 1"/>
    <property type="match status" value="1"/>
</dbReference>
<name>A0A8U0WGD5_9MUSC</name>
<dbReference type="GO" id="GO:0005634">
    <property type="term" value="C:nucleus"/>
    <property type="evidence" value="ECO:0007669"/>
    <property type="project" value="UniProtKB-SubCell"/>
</dbReference>
<dbReference type="KEGG" id="gfs:119634609"/>
<feature type="domain" description="PNT" evidence="6">
    <location>
        <begin position="194"/>
        <end position="280"/>
    </location>
</feature>
<comment type="subcellular location">
    <subcellularLocation>
        <location evidence="3">Nucleus</location>
    </subcellularLocation>
</comment>
<dbReference type="SMART" id="SM00251">
    <property type="entry name" value="SAM_PNT"/>
    <property type="match status" value="1"/>
</dbReference>
<dbReference type="PROSITE" id="PS50061">
    <property type="entry name" value="ETS_DOMAIN_3"/>
    <property type="match status" value="1"/>
</dbReference>
<dbReference type="PANTHER" id="PTHR11849">
    <property type="entry name" value="ETS"/>
    <property type="match status" value="1"/>
</dbReference>
<dbReference type="SUPFAM" id="SSF46785">
    <property type="entry name" value="Winged helix' DNA-binding domain"/>
    <property type="match status" value="1"/>
</dbReference>
<dbReference type="InterPro" id="IPR036388">
    <property type="entry name" value="WH-like_DNA-bd_sf"/>
</dbReference>
<evidence type="ECO:0000259" key="6">
    <source>
        <dbReference type="PROSITE" id="PS51433"/>
    </source>
</evidence>
<proteinExistence type="inferred from homology"/>
<evidence type="ECO:0000256" key="4">
    <source>
        <dbReference type="SAM" id="MobiDB-lite"/>
    </source>
</evidence>
<dbReference type="SUPFAM" id="SSF47769">
    <property type="entry name" value="SAM/Pointed domain"/>
    <property type="match status" value="1"/>
</dbReference>
<organism evidence="7 8">
    <name type="scientific">Glossina fuscipes</name>
    <dbReference type="NCBI Taxonomy" id="7396"/>
    <lineage>
        <taxon>Eukaryota</taxon>
        <taxon>Metazoa</taxon>
        <taxon>Ecdysozoa</taxon>
        <taxon>Arthropoda</taxon>
        <taxon>Hexapoda</taxon>
        <taxon>Insecta</taxon>
        <taxon>Pterygota</taxon>
        <taxon>Neoptera</taxon>
        <taxon>Endopterygota</taxon>
        <taxon>Diptera</taxon>
        <taxon>Brachycera</taxon>
        <taxon>Muscomorpha</taxon>
        <taxon>Hippoboscoidea</taxon>
        <taxon>Glossinidae</taxon>
        <taxon>Glossina</taxon>
    </lineage>
</organism>
<protein>
    <submittedName>
        <fullName evidence="8">ETS-like protein pointed isoform X1</fullName>
    </submittedName>
</protein>
<feature type="region of interest" description="Disordered" evidence="4">
    <location>
        <begin position="313"/>
        <end position="347"/>
    </location>
</feature>
<dbReference type="Pfam" id="PF02198">
    <property type="entry name" value="SAM_PNT"/>
    <property type="match status" value="1"/>
</dbReference>
<dbReference type="PROSITE" id="PS00346">
    <property type="entry name" value="ETS_DOMAIN_2"/>
    <property type="match status" value="1"/>
</dbReference>
<keyword evidence="2 3" id="KW-0238">DNA-binding</keyword>
<dbReference type="RefSeq" id="XP_037884787.1">
    <property type="nucleotide sequence ID" value="XM_038028859.1"/>
</dbReference>
<evidence type="ECO:0000256" key="2">
    <source>
        <dbReference type="ARBA" id="ARBA00023125"/>
    </source>
</evidence>
<dbReference type="PROSITE" id="PS51433">
    <property type="entry name" value="PNT"/>
    <property type="match status" value="1"/>
</dbReference>
<dbReference type="InterPro" id="IPR000418">
    <property type="entry name" value="Ets_dom"/>
</dbReference>
<feature type="domain" description="ETS" evidence="5">
    <location>
        <begin position="649"/>
        <end position="729"/>
    </location>
</feature>
<dbReference type="PANTHER" id="PTHR11849:SF289">
    <property type="entry name" value="ETS-LIKE PROTEIN POINTED"/>
    <property type="match status" value="1"/>
</dbReference>
<evidence type="ECO:0000256" key="1">
    <source>
        <dbReference type="ARBA" id="ARBA00005562"/>
    </source>
</evidence>
<dbReference type="GO" id="GO:0030154">
    <property type="term" value="P:cell differentiation"/>
    <property type="evidence" value="ECO:0007669"/>
    <property type="project" value="TreeGrafter"/>
</dbReference>
<dbReference type="GeneID" id="119634609"/>
<dbReference type="GO" id="GO:0000981">
    <property type="term" value="F:DNA-binding transcription factor activity, RNA polymerase II-specific"/>
    <property type="evidence" value="ECO:0007669"/>
    <property type="project" value="TreeGrafter"/>
</dbReference>
<dbReference type="InterPro" id="IPR036390">
    <property type="entry name" value="WH_DNA-bd_sf"/>
</dbReference>
<dbReference type="GO" id="GO:0043565">
    <property type="term" value="F:sequence-specific DNA binding"/>
    <property type="evidence" value="ECO:0007669"/>
    <property type="project" value="InterPro"/>
</dbReference>
<evidence type="ECO:0000256" key="3">
    <source>
        <dbReference type="RuleBase" id="RU004019"/>
    </source>
</evidence>
<dbReference type="Gene3D" id="1.10.10.10">
    <property type="entry name" value="Winged helix-like DNA-binding domain superfamily/Winged helix DNA-binding domain"/>
    <property type="match status" value="1"/>
</dbReference>
<dbReference type="FunFam" id="1.10.10.10:FF:000586">
    <property type="entry name" value="Uncharacterized protein, isoform B"/>
    <property type="match status" value="1"/>
</dbReference>
<sequence length="757" mass="82815">MELAICKTELPTTKFMLPSSGTASFYDTNSHNSEATAHFNDILNFQTNYLFNNKTSSNNNITNSNNLLDHTLDLNAINTATTSIINNTQLNNNCNNCNTTTTTIGVGSSNSGSIGTASSSMRLKKNRKVTFLSNLIETKNIFIKEEPIDGNKDLPPPICSLSDISDHEASLDVPTQIPPLTPGTNRKVAEVLKASFASWEKEVQNCNITKDPREWTEEHVIYWLNWAIKEFSLVSMNLEPFSKMKGRDMIELGKDKFLAITPAFTGDILWEHLDILQKDCEKPVEDFVNTVNAYETATSGSICGSDHQVGYSNNNINNNSNSSSTTTTTTTSNTNNNNNRLVPPTDFNAPAALAATTSDKTTFHANAVHHSVGYSNPHERQNSPPPQAVSNTAMLPPPSIGAAQQQQTAQSTSTTSTSALTSVANTGASPNSGVNSNNNNSNNNNNNSNGANLNYMQMAMRNSAAAAAAFYTQHQMKEEPGSQTTYGNLTNTGAGAAPNGSTSNDPTDLSNFGLPAHLANAAAVAAAAAGHYDDSDYHSSISSQDHQNQSNYLDNSADFYGLNAASVEQKYNAYGRSRFHETYPSEFAPYDAPQFQAMAGQPPSSDQWNTHHSNQHPAAYLSSMGLEKALLGGYTTQGGVPCFQGSGPIQLWQFLLELLMDKTCQGFISWTGDGWEFKLTDPDEVARRWGIRKNKPKMNYEKLSRGLRYYYDKNIIHKTAGKRYVYRFVCDLQNLIGCSPEELCAKYDLKTEKKDDD</sequence>
<feature type="region of interest" description="Disordered" evidence="4">
    <location>
        <begin position="372"/>
        <end position="452"/>
    </location>
</feature>
<dbReference type="InterPro" id="IPR003118">
    <property type="entry name" value="Pointed_dom"/>
</dbReference>
<comment type="similarity">
    <text evidence="1 3">Belongs to the ETS family.</text>
</comment>
<dbReference type="Proteomes" id="UP000092443">
    <property type="component" value="Unplaced"/>
</dbReference>
<dbReference type="PROSITE" id="PS00345">
    <property type="entry name" value="ETS_DOMAIN_1"/>
    <property type="match status" value="1"/>
</dbReference>
<evidence type="ECO:0000259" key="5">
    <source>
        <dbReference type="PROSITE" id="PS50061"/>
    </source>
</evidence>
<feature type="compositionally biased region" description="Low complexity" evidence="4">
    <location>
        <begin position="313"/>
        <end position="339"/>
    </location>
</feature>
<dbReference type="Gene3D" id="1.10.150.50">
    <property type="entry name" value="Transcription Factor, Ets-1"/>
    <property type="match status" value="1"/>
</dbReference>
<evidence type="ECO:0000313" key="7">
    <source>
        <dbReference type="Proteomes" id="UP000092443"/>
    </source>
</evidence>
<dbReference type="CDD" id="cd08533">
    <property type="entry name" value="SAM_PNT-ETS-1_2"/>
    <property type="match status" value="1"/>
</dbReference>
<feature type="compositionally biased region" description="Low complexity" evidence="4">
    <location>
        <begin position="402"/>
        <end position="452"/>
    </location>
</feature>
<dbReference type="Pfam" id="PF00178">
    <property type="entry name" value="Ets"/>
    <property type="match status" value="1"/>
</dbReference>